<dbReference type="Proteomes" id="UP000636453">
    <property type="component" value="Unassembled WGS sequence"/>
</dbReference>
<feature type="transmembrane region" description="Helical" evidence="1">
    <location>
        <begin position="203"/>
        <end position="224"/>
    </location>
</feature>
<evidence type="ECO:0008006" key="4">
    <source>
        <dbReference type="Google" id="ProtNLM"/>
    </source>
</evidence>
<reference evidence="2" key="1">
    <citation type="journal article" date="2014" name="Int. J. Syst. Evol. Microbiol.">
        <title>Complete genome sequence of Corynebacterium casei LMG S-19264T (=DSM 44701T), isolated from a smear-ripened cheese.</title>
        <authorList>
            <consortium name="US DOE Joint Genome Institute (JGI-PGF)"/>
            <person name="Walter F."/>
            <person name="Albersmeier A."/>
            <person name="Kalinowski J."/>
            <person name="Ruckert C."/>
        </authorList>
    </citation>
    <scope>NUCLEOTIDE SEQUENCE</scope>
    <source>
        <strain evidence="2">KCTC 32020</strain>
    </source>
</reference>
<evidence type="ECO:0000256" key="1">
    <source>
        <dbReference type="SAM" id="Phobius"/>
    </source>
</evidence>
<evidence type="ECO:0000313" key="3">
    <source>
        <dbReference type="Proteomes" id="UP000636453"/>
    </source>
</evidence>
<keyword evidence="1" id="KW-0472">Membrane</keyword>
<feature type="transmembrane region" description="Helical" evidence="1">
    <location>
        <begin position="244"/>
        <end position="268"/>
    </location>
</feature>
<gene>
    <name evidence="2" type="ORF">GCM10007167_25590</name>
</gene>
<dbReference type="RefSeq" id="WP_146474989.1">
    <property type="nucleotide sequence ID" value="NZ_BNCF01000018.1"/>
</dbReference>
<dbReference type="InterPro" id="IPR047798">
    <property type="entry name" value="BPSS1780-like"/>
</dbReference>
<name>A0A918Z9F0_9GAMM</name>
<feature type="transmembrane region" description="Helical" evidence="1">
    <location>
        <begin position="54"/>
        <end position="77"/>
    </location>
</feature>
<feature type="transmembrane region" description="Helical" evidence="1">
    <location>
        <begin position="160"/>
        <end position="182"/>
    </location>
</feature>
<proteinExistence type="predicted"/>
<feature type="transmembrane region" description="Helical" evidence="1">
    <location>
        <begin position="28"/>
        <end position="48"/>
    </location>
</feature>
<dbReference type="EMBL" id="BNCF01000018">
    <property type="protein sequence ID" value="GHE42575.1"/>
    <property type="molecule type" value="Genomic_DNA"/>
</dbReference>
<accession>A0A918Z9F0</accession>
<reference evidence="2" key="2">
    <citation type="submission" date="2020-09" db="EMBL/GenBank/DDBJ databases">
        <authorList>
            <person name="Sun Q."/>
            <person name="Kim S."/>
        </authorList>
    </citation>
    <scope>NUCLEOTIDE SEQUENCE</scope>
    <source>
        <strain evidence="2">KCTC 32020</strain>
    </source>
</reference>
<feature type="transmembrane region" description="Helical" evidence="1">
    <location>
        <begin position="104"/>
        <end position="126"/>
    </location>
</feature>
<sequence length="289" mass="30046">MNDIRKVPASAGAEWLLDGFRLLKRSPFGLGTLGIIFGALGLLSSLAAQHGQSALGMTLQLAFVLIGPLLLAGMIFAAREVDEGRGATPAHLLRGVREGKAGRLIGTLIPQFVAMLVLAALLIAMLGPQGLQDMAQTVEKLQGQVNPDPALVAQLPLGRLMAWFALAIVVGVVAGFFTFTSVPDMMFGDVRLFASMGRSVRACLRNLGAMAVFFLLAVIAVVALNVGATVLGLVVRAIAGDLAMLVVVQLVMMAVLMPVMTSAMYFAWKAMLGPAPAAVAPSAGAGIEV</sequence>
<protein>
    <recommendedName>
        <fullName evidence="4">Transmembrane protein</fullName>
    </recommendedName>
</protein>
<evidence type="ECO:0000313" key="2">
    <source>
        <dbReference type="EMBL" id="GHE42575.1"/>
    </source>
</evidence>
<keyword evidence="1" id="KW-1133">Transmembrane helix</keyword>
<keyword evidence="3" id="KW-1185">Reference proteome</keyword>
<comment type="caution">
    <text evidence="2">The sequence shown here is derived from an EMBL/GenBank/DDBJ whole genome shotgun (WGS) entry which is preliminary data.</text>
</comment>
<keyword evidence="1" id="KW-0812">Transmembrane</keyword>
<organism evidence="2 3">
    <name type="scientific">Vulcaniibacterium thermophilum</name>
    <dbReference type="NCBI Taxonomy" id="1169913"/>
    <lineage>
        <taxon>Bacteria</taxon>
        <taxon>Pseudomonadati</taxon>
        <taxon>Pseudomonadota</taxon>
        <taxon>Gammaproteobacteria</taxon>
        <taxon>Lysobacterales</taxon>
        <taxon>Lysobacteraceae</taxon>
        <taxon>Vulcaniibacterium</taxon>
    </lineage>
</organism>
<dbReference type="OrthoDB" id="6008063at2"/>
<dbReference type="NCBIfam" id="NF041043">
    <property type="entry name" value="BPSS1780_fam"/>
    <property type="match status" value="1"/>
</dbReference>
<dbReference type="AlphaFoldDB" id="A0A918Z9F0"/>